<dbReference type="Proteomes" id="UP000095280">
    <property type="component" value="Unplaced"/>
</dbReference>
<proteinExistence type="predicted"/>
<sequence length="141" mass="15917">SNEDIYQVTKPAGILPHHQINTYSAGSGEEERKGSERDVDRRSMTSSMRQRSPQELAKHGSFVCFLMAHGRKDQQGRDCNYRWAMECRAFRLPRPGGKQAKIFFVQACRGSGTDEVTHRGWQSTSLPQSSHKNPPVPGSRE</sequence>
<dbReference type="Pfam" id="PF00656">
    <property type="entry name" value="Peptidase_C14"/>
    <property type="match status" value="1"/>
</dbReference>
<keyword evidence="3" id="KW-1185">Reference proteome</keyword>
<accession>A0A1I8FLC4</accession>
<dbReference type="SUPFAM" id="SSF52129">
    <property type="entry name" value="Caspase-like"/>
    <property type="match status" value="1"/>
</dbReference>
<name>A0A1I8FLC4_9PLAT</name>
<organism evidence="3 4">
    <name type="scientific">Macrostomum lignano</name>
    <dbReference type="NCBI Taxonomy" id="282301"/>
    <lineage>
        <taxon>Eukaryota</taxon>
        <taxon>Metazoa</taxon>
        <taxon>Spiralia</taxon>
        <taxon>Lophotrochozoa</taxon>
        <taxon>Platyhelminthes</taxon>
        <taxon>Rhabditophora</taxon>
        <taxon>Macrostomorpha</taxon>
        <taxon>Macrostomida</taxon>
        <taxon>Macrostomidae</taxon>
        <taxon>Macrostomum</taxon>
    </lineage>
</organism>
<reference evidence="4" key="1">
    <citation type="submission" date="2016-11" db="UniProtKB">
        <authorList>
            <consortium name="WormBaseParasite"/>
        </authorList>
    </citation>
    <scope>IDENTIFICATION</scope>
</reference>
<dbReference type="Gene3D" id="3.40.50.1460">
    <property type="match status" value="1"/>
</dbReference>
<feature type="region of interest" description="Disordered" evidence="1">
    <location>
        <begin position="113"/>
        <end position="141"/>
    </location>
</feature>
<feature type="region of interest" description="Disordered" evidence="1">
    <location>
        <begin position="17"/>
        <end position="55"/>
    </location>
</feature>
<feature type="compositionally biased region" description="Basic and acidic residues" evidence="1">
    <location>
        <begin position="29"/>
        <end position="43"/>
    </location>
</feature>
<dbReference type="AlphaFoldDB" id="A0A1I8FLC4"/>
<evidence type="ECO:0000259" key="2">
    <source>
        <dbReference type="Pfam" id="PF00656"/>
    </source>
</evidence>
<dbReference type="GO" id="GO:0004197">
    <property type="term" value="F:cysteine-type endopeptidase activity"/>
    <property type="evidence" value="ECO:0007669"/>
    <property type="project" value="InterPro"/>
</dbReference>
<evidence type="ECO:0000256" key="1">
    <source>
        <dbReference type="SAM" id="MobiDB-lite"/>
    </source>
</evidence>
<dbReference type="InterPro" id="IPR011600">
    <property type="entry name" value="Pept_C14_caspase"/>
</dbReference>
<dbReference type="InterPro" id="IPR029030">
    <property type="entry name" value="Caspase-like_dom_sf"/>
</dbReference>
<evidence type="ECO:0000313" key="4">
    <source>
        <dbReference type="WBParaSite" id="maker-unitig_38652-snap-gene-0.8-mRNA-1"/>
    </source>
</evidence>
<dbReference type="WBParaSite" id="maker-unitig_38652-snap-gene-0.8-mRNA-1">
    <property type="protein sequence ID" value="maker-unitig_38652-snap-gene-0.8-mRNA-1"/>
    <property type="gene ID" value="maker-unitig_38652-snap-gene-0.8"/>
</dbReference>
<feature type="domain" description="Peptidase C14 caspase" evidence="2">
    <location>
        <begin position="37"/>
        <end position="117"/>
    </location>
</feature>
<protein>
    <submittedName>
        <fullName evidence="4">CASPASE_P20 domain-containing protein</fullName>
    </submittedName>
</protein>
<feature type="compositionally biased region" description="Polar residues" evidence="1">
    <location>
        <begin position="120"/>
        <end position="132"/>
    </location>
</feature>
<dbReference type="GO" id="GO:0006508">
    <property type="term" value="P:proteolysis"/>
    <property type="evidence" value="ECO:0007669"/>
    <property type="project" value="InterPro"/>
</dbReference>
<evidence type="ECO:0000313" key="3">
    <source>
        <dbReference type="Proteomes" id="UP000095280"/>
    </source>
</evidence>